<sequence>MRPLVLLLLVSTPAFAGPLAPVIGAISTTINEATAQFEFWPFTPRLPRCNKPAEDFMFSEEMQDLFADEVGYRFSSMKFKNNREAEEAFLKLAPKTMAAYEARGRKLKEYLEKTLDEPSLHFLEEVIECLWTLITAISNLAERPHAYREVFEIAHNEIASAYAKMPKQSRRIIDKLICYRRTPVDRSRYVTQIVSWYKYIV</sequence>
<reference evidence="2" key="1">
    <citation type="submission" date="2023-10" db="EMBL/GenBank/DDBJ databases">
        <title>Genome assembly of Pristionchus species.</title>
        <authorList>
            <person name="Yoshida K."/>
            <person name="Sommer R.J."/>
        </authorList>
    </citation>
    <scope>NUCLEOTIDE SEQUENCE</scope>
    <source>
        <strain evidence="2">RS5133</strain>
    </source>
</reference>
<dbReference type="EMBL" id="BTSY01000006">
    <property type="protein sequence ID" value="GMT31233.1"/>
    <property type="molecule type" value="Genomic_DNA"/>
</dbReference>
<dbReference type="Proteomes" id="UP001432322">
    <property type="component" value="Unassembled WGS sequence"/>
</dbReference>
<keyword evidence="1" id="KW-0732">Signal</keyword>
<dbReference type="AlphaFoldDB" id="A0AAV5WII5"/>
<feature type="signal peptide" evidence="1">
    <location>
        <begin position="1"/>
        <end position="16"/>
    </location>
</feature>
<gene>
    <name evidence="2" type="ORF">PFISCL1PPCAC_22530</name>
</gene>
<evidence type="ECO:0008006" key="4">
    <source>
        <dbReference type="Google" id="ProtNLM"/>
    </source>
</evidence>
<keyword evidence="3" id="KW-1185">Reference proteome</keyword>
<comment type="caution">
    <text evidence="2">The sequence shown here is derived from an EMBL/GenBank/DDBJ whole genome shotgun (WGS) entry which is preliminary data.</text>
</comment>
<protein>
    <recommendedName>
        <fullName evidence="4">SXP/RAL-2 family protein Ani s 5-like cation-binding domain-containing protein</fullName>
    </recommendedName>
</protein>
<name>A0AAV5WII5_9BILA</name>
<evidence type="ECO:0000256" key="1">
    <source>
        <dbReference type="SAM" id="SignalP"/>
    </source>
</evidence>
<organism evidence="2 3">
    <name type="scientific">Pristionchus fissidentatus</name>
    <dbReference type="NCBI Taxonomy" id="1538716"/>
    <lineage>
        <taxon>Eukaryota</taxon>
        <taxon>Metazoa</taxon>
        <taxon>Ecdysozoa</taxon>
        <taxon>Nematoda</taxon>
        <taxon>Chromadorea</taxon>
        <taxon>Rhabditida</taxon>
        <taxon>Rhabditina</taxon>
        <taxon>Diplogasteromorpha</taxon>
        <taxon>Diplogasteroidea</taxon>
        <taxon>Neodiplogasteridae</taxon>
        <taxon>Pristionchus</taxon>
    </lineage>
</organism>
<feature type="chain" id="PRO_5043607816" description="SXP/RAL-2 family protein Ani s 5-like cation-binding domain-containing protein" evidence="1">
    <location>
        <begin position="17"/>
        <end position="201"/>
    </location>
</feature>
<accession>A0AAV5WII5</accession>
<evidence type="ECO:0000313" key="2">
    <source>
        <dbReference type="EMBL" id="GMT31233.1"/>
    </source>
</evidence>
<evidence type="ECO:0000313" key="3">
    <source>
        <dbReference type="Proteomes" id="UP001432322"/>
    </source>
</evidence>
<proteinExistence type="predicted"/>